<gene>
    <name evidence="6" type="ORF">PHYBOEH_009560</name>
</gene>
<evidence type="ECO:0000313" key="7">
    <source>
        <dbReference type="Proteomes" id="UP000693981"/>
    </source>
</evidence>
<name>A0A8T1VSZ6_9STRA</name>
<dbReference type="Proteomes" id="UP000693981">
    <property type="component" value="Unassembled WGS sequence"/>
</dbReference>
<accession>A0A8T1VSZ6</accession>
<dbReference type="Pfam" id="PF16810">
    <property type="entry name" value="RXLR"/>
    <property type="match status" value="1"/>
</dbReference>
<evidence type="ECO:0000256" key="1">
    <source>
        <dbReference type="ARBA" id="ARBA00004613"/>
    </source>
</evidence>
<organism evidence="6 7">
    <name type="scientific">Phytophthora boehmeriae</name>
    <dbReference type="NCBI Taxonomy" id="109152"/>
    <lineage>
        <taxon>Eukaryota</taxon>
        <taxon>Sar</taxon>
        <taxon>Stramenopiles</taxon>
        <taxon>Oomycota</taxon>
        <taxon>Peronosporomycetes</taxon>
        <taxon>Peronosporales</taxon>
        <taxon>Peronosporaceae</taxon>
        <taxon>Phytophthora</taxon>
    </lineage>
</organism>
<dbReference type="OrthoDB" id="101931at2759"/>
<comment type="subcellular location">
    <subcellularLocation>
        <location evidence="1 5">Secreted</location>
    </subcellularLocation>
</comment>
<keyword evidence="4 5" id="KW-0732">Signal</keyword>
<keyword evidence="3 5" id="KW-0964">Secreted</keyword>
<evidence type="ECO:0000256" key="5">
    <source>
        <dbReference type="RuleBase" id="RU367124"/>
    </source>
</evidence>
<evidence type="ECO:0000256" key="3">
    <source>
        <dbReference type="ARBA" id="ARBA00022525"/>
    </source>
</evidence>
<dbReference type="AlphaFoldDB" id="A0A8T1VSZ6"/>
<evidence type="ECO:0000256" key="4">
    <source>
        <dbReference type="ARBA" id="ARBA00022729"/>
    </source>
</evidence>
<comment type="caution">
    <text evidence="6">The sequence shown here is derived from an EMBL/GenBank/DDBJ whole genome shotgun (WGS) entry which is preliminary data.</text>
</comment>
<comment type="function">
    <text evidence="5">Effector that suppresses plant defense responses during pathogen infection.</text>
</comment>
<feature type="signal peptide" evidence="5">
    <location>
        <begin position="1"/>
        <end position="22"/>
    </location>
</feature>
<protein>
    <recommendedName>
        <fullName evidence="5">RxLR effector protein</fullName>
    </recommendedName>
</protein>
<sequence>MHFSSIVLVAVVYALIASEALTATSNSDQTKIAIPYDPSTATSHDFIDDSRLLRAEKTTEVGDSLNDDNAATDANDAEERGIASSIAKQFSALKTKVSNSVKTSFWVELEKSDDAVKQKLGLTGAKLTSHPKYPVYQKFVYKVEGKMLNQMFERGKSTTTLWKELGLRTDDLSPEAFAALKKTPEFKTYMRYAEKYDSWTHSFRNGIFEPPRHIGGVPGELWAKAEMWATAGRSKGYVKEMLGLDVVSKASLSSHPFYKYYAEFLRLAHKTK</sequence>
<dbReference type="EMBL" id="JAGDFL010000602">
    <property type="protein sequence ID" value="KAG7384367.1"/>
    <property type="molecule type" value="Genomic_DNA"/>
</dbReference>
<feature type="chain" id="PRO_5035959585" description="RxLR effector protein" evidence="5">
    <location>
        <begin position="23"/>
        <end position="272"/>
    </location>
</feature>
<comment type="domain">
    <text evidence="5">The RxLR-dEER motif acts to carry the protein into the host cell cytoplasm through binding to cell surface phosphatidylinositol-3-phosphate.</text>
</comment>
<keyword evidence="7" id="KW-1185">Reference proteome</keyword>
<dbReference type="GO" id="GO:0005576">
    <property type="term" value="C:extracellular region"/>
    <property type="evidence" value="ECO:0007669"/>
    <property type="project" value="UniProtKB-SubCell"/>
</dbReference>
<evidence type="ECO:0000256" key="2">
    <source>
        <dbReference type="ARBA" id="ARBA00010400"/>
    </source>
</evidence>
<reference evidence="6" key="1">
    <citation type="submission" date="2021-02" db="EMBL/GenBank/DDBJ databases">
        <authorList>
            <person name="Palmer J.M."/>
        </authorList>
    </citation>
    <scope>NUCLEOTIDE SEQUENCE</scope>
    <source>
        <strain evidence="6">SCRP23</strain>
    </source>
</reference>
<evidence type="ECO:0000313" key="6">
    <source>
        <dbReference type="EMBL" id="KAG7384367.1"/>
    </source>
</evidence>
<dbReference type="InterPro" id="IPR031825">
    <property type="entry name" value="RXLR"/>
</dbReference>
<comment type="similarity">
    <text evidence="2 5">Belongs to the RxLR effector family.</text>
</comment>
<proteinExistence type="inferred from homology"/>